<name>A0ACC0D527_9PEZI</name>
<sequence length="570" mass="63276">MMICRPFHGGYVGLLQLTIVLVGTCMLLAAVRHTDQHLIQQQPPSIYEYTDGKTRGARQNETNIPPPPPSDETAYLRLLAREYGLSNELPFFARRVRPRFDARARKSVTQVSRTPFMSPSGDFRRVRSDDAHLDVRAEGPALRLSVARRPDPPPLDASALLFGISSSYDRLTYGNASLLGDWARWLTDGEGNSNGVGLVLTLHRASATEVEVIGGRLREAGIDAVVLPADSAHDGAARYLDLVGLLAQQRDELLGQGRQKKFLALVDDDVFFPSLEKLLARLGDYNAKKKAYIGLPSERSDWTVENNVTLTYGGGAVLFTPPMADVVSQLPCLNKTATRDYISSTEGTGQWDERLYTCITEHTDEKLHILPSLYTPSDDLYHLRTGYEGGVQPLALHHYKHRRRFEAGKAHLIASLCGEDCFLQRFFFRDDAWILVNGYSISQYPDGVDVLPATKSVVLQKQDGSSIGGSSSNSGNKIKVGDRLSFDKQDDGRKRAEARMVVSWAGTKRTWRLLDSRKGANGEVWQAYVKRRGSSSVPYGDEDDWVPEDTVHSQDGPSDVDSVIVLIWEP</sequence>
<keyword evidence="2" id="KW-1185">Reference proteome</keyword>
<dbReference type="Proteomes" id="UP001497680">
    <property type="component" value="Unassembled WGS sequence"/>
</dbReference>
<organism evidence="1 2">
    <name type="scientific">Hypoxylon rubiginosum</name>
    <dbReference type="NCBI Taxonomy" id="110542"/>
    <lineage>
        <taxon>Eukaryota</taxon>
        <taxon>Fungi</taxon>
        <taxon>Dikarya</taxon>
        <taxon>Ascomycota</taxon>
        <taxon>Pezizomycotina</taxon>
        <taxon>Sordariomycetes</taxon>
        <taxon>Xylariomycetidae</taxon>
        <taxon>Xylariales</taxon>
        <taxon>Hypoxylaceae</taxon>
        <taxon>Hypoxylon</taxon>
    </lineage>
</organism>
<reference evidence="1 2" key="1">
    <citation type="journal article" date="2022" name="New Phytol.">
        <title>Ecological generalism drives hyperdiversity of secondary metabolite gene clusters in xylarialean endophytes.</title>
        <authorList>
            <person name="Franco M.E.E."/>
            <person name="Wisecaver J.H."/>
            <person name="Arnold A.E."/>
            <person name="Ju Y.M."/>
            <person name="Slot J.C."/>
            <person name="Ahrendt S."/>
            <person name="Moore L.P."/>
            <person name="Eastman K.E."/>
            <person name="Scott K."/>
            <person name="Konkel Z."/>
            <person name="Mondo S.J."/>
            <person name="Kuo A."/>
            <person name="Hayes R.D."/>
            <person name="Haridas S."/>
            <person name="Andreopoulos B."/>
            <person name="Riley R."/>
            <person name="LaButti K."/>
            <person name="Pangilinan J."/>
            <person name="Lipzen A."/>
            <person name="Amirebrahimi M."/>
            <person name="Yan J."/>
            <person name="Adam C."/>
            <person name="Keymanesh K."/>
            <person name="Ng V."/>
            <person name="Louie K."/>
            <person name="Northen T."/>
            <person name="Drula E."/>
            <person name="Henrissat B."/>
            <person name="Hsieh H.M."/>
            <person name="Youens-Clark K."/>
            <person name="Lutzoni F."/>
            <person name="Miadlikowska J."/>
            <person name="Eastwood D.C."/>
            <person name="Hamelin R.C."/>
            <person name="Grigoriev I.V."/>
            <person name="U'Ren J.M."/>
        </authorList>
    </citation>
    <scope>NUCLEOTIDE SEQUENCE [LARGE SCALE GENOMIC DNA]</scope>
    <source>
        <strain evidence="1 2">ER1909</strain>
    </source>
</reference>
<gene>
    <name evidence="1" type="ORF">F4821DRAFT_100177</name>
</gene>
<comment type="caution">
    <text evidence="1">The sequence shown here is derived from an EMBL/GenBank/DDBJ whole genome shotgun (WGS) entry which is preliminary data.</text>
</comment>
<evidence type="ECO:0000313" key="2">
    <source>
        <dbReference type="Proteomes" id="UP001497680"/>
    </source>
</evidence>
<proteinExistence type="predicted"/>
<evidence type="ECO:0000313" key="1">
    <source>
        <dbReference type="EMBL" id="KAI6087825.1"/>
    </source>
</evidence>
<protein>
    <submittedName>
        <fullName evidence="1">Glycosyltransferase family 31 protein</fullName>
    </submittedName>
</protein>
<accession>A0ACC0D527</accession>
<dbReference type="EMBL" id="MU394305">
    <property type="protein sequence ID" value="KAI6087825.1"/>
    <property type="molecule type" value="Genomic_DNA"/>
</dbReference>